<evidence type="ECO:0000256" key="1">
    <source>
        <dbReference type="ARBA" id="ARBA00005525"/>
    </source>
</evidence>
<evidence type="ECO:0000256" key="6">
    <source>
        <dbReference type="PIRSR" id="PIRSR000193-1"/>
    </source>
</evidence>
<dbReference type="GO" id="GO:0005737">
    <property type="term" value="C:cytoplasm"/>
    <property type="evidence" value="ECO:0007669"/>
    <property type="project" value="UniProtKB-SubCell"/>
</dbReference>
<dbReference type="HAMAP" id="MF_01925">
    <property type="entry name" value="P5C_reductase"/>
    <property type="match status" value="1"/>
</dbReference>
<dbReference type="EMBL" id="SDHX01000001">
    <property type="protein sequence ID" value="RXK55783.1"/>
    <property type="molecule type" value="Genomic_DNA"/>
</dbReference>
<keyword evidence="3 4" id="KW-0560">Oxidoreductase</keyword>
<protein>
    <recommendedName>
        <fullName evidence="4 5">Pyrroline-5-carboxylate reductase</fullName>
        <shortName evidence="4">P5C reductase</shortName>
        <shortName evidence="4">P5CR</shortName>
        <ecNumber evidence="4 5">1.5.1.2</ecNumber>
    </recommendedName>
    <alternativeName>
        <fullName evidence="4">PCA reductase</fullName>
    </alternativeName>
</protein>
<comment type="pathway">
    <text evidence="4">Amino-acid biosynthesis; L-proline biosynthesis; L-proline from L-glutamate 5-semialdehyde: step 1/1.</text>
</comment>
<feature type="binding site" evidence="6">
    <location>
        <begin position="7"/>
        <end position="12"/>
    </location>
    <ligand>
        <name>NADP(+)</name>
        <dbReference type="ChEBI" id="CHEBI:58349"/>
    </ligand>
</feature>
<evidence type="ECO:0000313" key="9">
    <source>
        <dbReference type="EMBL" id="RXK55783.1"/>
    </source>
</evidence>
<dbReference type="GO" id="GO:0055129">
    <property type="term" value="P:L-proline biosynthetic process"/>
    <property type="evidence" value="ECO:0007669"/>
    <property type="project" value="UniProtKB-UniRule"/>
</dbReference>
<evidence type="ECO:0000313" key="10">
    <source>
        <dbReference type="Proteomes" id="UP000290218"/>
    </source>
</evidence>
<comment type="subcellular location">
    <subcellularLocation>
        <location evidence="4">Cytoplasm</location>
    </subcellularLocation>
</comment>
<keyword evidence="10" id="KW-1185">Reference proteome</keyword>
<dbReference type="InterPro" id="IPR028939">
    <property type="entry name" value="P5C_Rdtase_cat_N"/>
</dbReference>
<evidence type="ECO:0000259" key="8">
    <source>
        <dbReference type="Pfam" id="PF14748"/>
    </source>
</evidence>
<dbReference type="UniPathway" id="UPA00098">
    <property type="reaction ID" value="UER00361"/>
</dbReference>
<comment type="similarity">
    <text evidence="1 4">Belongs to the pyrroline-5-carboxylate reductase family.</text>
</comment>
<evidence type="ECO:0000256" key="2">
    <source>
        <dbReference type="ARBA" id="ARBA00022857"/>
    </source>
</evidence>
<comment type="caution">
    <text evidence="9">The sequence shown here is derived from an EMBL/GenBank/DDBJ whole genome shotgun (WGS) entry which is preliminary data.</text>
</comment>
<dbReference type="AlphaFoldDB" id="A0A4Q1C9S3"/>
<evidence type="ECO:0000256" key="4">
    <source>
        <dbReference type="HAMAP-Rule" id="MF_01925"/>
    </source>
</evidence>
<gene>
    <name evidence="4 9" type="primary">proC</name>
    <name evidence="9" type="ORF">ESB00_07825</name>
</gene>
<feature type="domain" description="Pyrroline-5-carboxylate reductase catalytic N-terminal" evidence="7">
    <location>
        <begin position="3"/>
        <end position="97"/>
    </location>
</feature>
<comment type="function">
    <text evidence="4">Catalyzes the reduction of 1-pyrroline-5-carboxylate (PCA) to L-proline.</text>
</comment>
<organism evidence="9 10">
    <name type="scientific">Oleiharenicola lentus</name>
    <dbReference type="NCBI Taxonomy" id="2508720"/>
    <lineage>
        <taxon>Bacteria</taxon>
        <taxon>Pseudomonadati</taxon>
        <taxon>Verrucomicrobiota</taxon>
        <taxon>Opitutia</taxon>
        <taxon>Opitutales</taxon>
        <taxon>Opitutaceae</taxon>
        <taxon>Oleiharenicola</taxon>
    </lineage>
</organism>
<dbReference type="InterPro" id="IPR036291">
    <property type="entry name" value="NAD(P)-bd_dom_sf"/>
</dbReference>
<comment type="catalytic activity">
    <reaction evidence="4">
        <text>L-proline + NADP(+) = (S)-1-pyrroline-5-carboxylate + NADPH + 2 H(+)</text>
        <dbReference type="Rhea" id="RHEA:14109"/>
        <dbReference type="ChEBI" id="CHEBI:15378"/>
        <dbReference type="ChEBI" id="CHEBI:17388"/>
        <dbReference type="ChEBI" id="CHEBI:57783"/>
        <dbReference type="ChEBI" id="CHEBI:58349"/>
        <dbReference type="ChEBI" id="CHEBI:60039"/>
        <dbReference type="EC" id="1.5.1.2"/>
    </reaction>
</comment>
<name>A0A4Q1C9S3_9BACT</name>
<dbReference type="EC" id="1.5.1.2" evidence="4 5"/>
<feature type="binding site" evidence="6">
    <location>
        <position position="35"/>
    </location>
    <ligand>
        <name>NADP(+)</name>
        <dbReference type="ChEBI" id="CHEBI:58349"/>
    </ligand>
</feature>
<accession>A0A4Q1C9S3</accession>
<keyword evidence="4" id="KW-0641">Proline biosynthesis</keyword>
<evidence type="ECO:0000259" key="7">
    <source>
        <dbReference type="Pfam" id="PF03807"/>
    </source>
</evidence>
<dbReference type="Gene3D" id="3.40.50.720">
    <property type="entry name" value="NAD(P)-binding Rossmann-like Domain"/>
    <property type="match status" value="1"/>
</dbReference>
<dbReference type="SUPFAM" id="SSF51735">
    <property type="entry name" value="NAD(P)-binding Rossmann-fold domains"/>
    <property type="match status" value="1"/>
</dbReference>
<evidence type="ECO:0000256" key="5">
    <source>
        <dbReference type="NCBIfam" id="TIGR00112"/>
    </source>
</evidence>
<feature type="domain" description="Pyrroline-5-carboxylate reductase dimerisation" evidence="8">
    <location>
        <begin position="160"/>
        <end position="264"/>
    </location>
</feature>
<dbReference type="FunFam" id="1.10.3730.10:FF:000001">
    <property type="entry name" value="Pyrroline-5-carboxylate reductase"/>
    <property type="match status" value="1"/>
</dbReference>
<dbReference type="PANTHER" id="PTHR11645">
    <property type="entry name" value="PYRROLINE-5-CARBOXYLATE REDUCTASE"/>
    <property type="match status" value="1"/>
</dbReference>
<dbReference type="RefSeq" id="WP_129047148.1">
    <property type="nucleotide sequence ID" value="NZ_SDHX01000001.1"/>
</dbReference>
<dbReference type="PIRSF" id="PIRSF000193">
    <property type="entry name" value="Pyrrol-5-carb_rd"/>
    <property type="match status" value="1"/>
</dbReference>
<dbReference type="GO" id="GO:0004735">
    <property type="term" value="F:pyrroline-5-carboxylate reductase activity"/>
    <property type="evidence" value="ECO:0007669"/>
    <property type="project" value="UniProtKB-UniRule"/>
</dbReference>
<keyword evidence="4" id="KW-0028">Amino-acid biosynthesis</keyword>
<dbReference type="PANTHER" id="PTHR11645:SF0">
    <property type="entry name" value="PYRROLINE-5-CARBOXYLATE REDUCTASE 3"/>
    <property type="match status" value="1"/>
</dbReference>
<dbReference type="InterPro" id="IPR008927">
    <property type="entry name" value="6-PGluconate_DH-like_C_sf"/>
</dbReference>
<evidence type="ECO:0000256" key="3">
    <source>
        <dbReference type="ARBA" id="ARBA00023002"/>
    </source>
</evidence>
<feature type="binding site" evidence="6">
    <location>
        <begin position="69"/>
        <end position="72"/>
    </location>
    <ligand>
        <name>NADP(+)</name>
        <dbReference type="ChEBI" id="CHEBI:58349"/>
    </ligand>
</feature>
<dbReference type="Pfam" id="PF14748">
    <property type="entry name" value="P5CR_dimer"/>
    <property type="match status" value="1"/>
</dbReference>
<dbReference type="NCBIfam" id="TIGR00112">
    <property type="entry name" value="proC"/>
    <property type="match status" value="1"/>
</dbReference>
<dbReference type="InterPro" id="IPR000304">
    <property type="entry name" value="Pyrroline-COOH_reductase"/>
</dbReference>
<dbReference type="Gene3D" id="1.10.3730.10">
    <property type="entry name" value="ProC C-terminal domain-like"/>
    <property type="match status" value="1"/>
</dbReference>
<dbReference type="SUPFAM" id="SSF48179">
    <property type="entry name" value="6-phosphogluconate dehydrogenase C-terminal domain-like"/>
    <property type="match status" value="1"/>
</dbReference>
<dbReference type="Proteomes" id="UP000290218">
    <property type="component" value="Unassembled WGS sequence"/>
</dbReference>
<dbReference type="Pfam" id="PF03807">
    <property type="entry name" value="F420_oxidored"/>
    <property type="match status" value="1"/>
</dbReference>
<reference evidence="9 10" key="1">
    <citation type="submission" date="2019-01" db="EMBL/GenBank/DDBJ databases">
        <title>Lacunisphaera sp. strain TWA-58.</title>
        <authorList>
            <person name="Chen W.-M."/>
        </authorList>
    </citation>
    <scope>NUCLEOTIDE SEQUENCE [LARGE SCALE GENOMIC DNA]</scope>
    <source>
        <strain evidence="9 10">TWA-58</strain>
    </source>
</reference>
<keyword evidence="2 4" id="KW-0521">NADP</keyword>
<sequence>MAKLAFLGAGNLASAIIRGLLAHQVCVPEDIACTSKGGETAARLAASTGIAHQPDLAQLLGPADVVIVAFKPQSLAAADPRLAELTRGKLVLSVLAGKKLSTLSRTFPLARNLVRTMPNTPAAIGAGITPFCSLHPLSPDDSALVIRILEALGVCLPLDEQYFDALTAVGGSGPAFLFEFVAGLRDAALAAGLPSDVAPRMALETVLGAARLLARTGETPEALRDKVTSPNGTTYAGLQVLARREFRETLKETVAAATRRAGELSQD</sequence>
<dbReference type="OrthoDB" id="9805754at2"/>
<proteinExistence type="inferred from homology"/>
<comment type="catalytic activity">
    <reaction evidence="4">
        <text>L-proline + NAD(+) = (S)-1-pyrroline-5-carboxylate + NADH + 2 H(+)</text>
        <dbReference type="Rhea" id="RHEA:14105"/>
        <dbReference type="ChEBI" id="CHEBI:15378"/>
        <dbReference type="ChEBI" id="CHEBI:17388"/>
        <dbReference type="ChEBI" id="CHEBI:57540"/>
        <dbReference type="ChEBI" id="CHEBI:57945"/>
        <dbReference type="ChEBI" id="CHEBI:60039"/>
        <dbReference type="EC" id="1.5.1.2"/>
    </reaction>
</comment>
<keyword evidence="4" id="KW-0963">Cytoplasm</keyword>
<dbReference type="InterPro" id="IPR029036">
    <property type="entry name" value="P5CR_dimer"/>
</dbReference>